<dbReference type="HAMAP" id="MF_01161">
    <property type="entry name" value="tRNA_Ile_lys_synt"/>
    <property type="match status" value="1"/>
</dbReference>
<dbReference type="NCBIfam" id="NF007942">
    <property type="entry name" value="PRK10660.1"/>
    <property type="match status" value="1"/>
</dbReference>
<keyword evidence="4 8" id="KW-0819">tRNA processing</keyword>
<evidence type="ECO:0000256" key="3">
    <source>
        <dbReference type="ARBA" id="ARBA00022598"/>
    </source>
</evidence>
<reference evidence="10" key="1">
    <citation type="submission" date="2019-11" db="EMBL/GenBank/DDBJ databases">
        <authorList>
            <person name="Feng L."/>
        </authorList>
    </citation>
    <scope>NUCLEOTIDE SEQUENCE</scope>
    <source>
        <strain evidence="10">EMassiliensisLFYP7</strain>
    </source>
</reference>
<dbReference type="InterPro" id="IPR011063">
    <property type="entry name" value="TilS/TtcA_N"/>
</dbReference>
<proteinExistence type="inferred from homology"/>
<feature type="domain" description="Lysidine-tRNA(Ile) synthetase C-terminal" evidence="9">
    <location>
        <begin position="357"/>
        <end position="429"/>
    </location>
</feature>
<dbReference type="RefSeq" id="WP_156565874.1">
    <property type="nucleotide sequence ID" value="NZ_CACRTZ010000013.1"/>
</dbReference>
<evidence type="ECO:0000259" key="9">
    <source>
        <dbReference type="SMART" id="SM00977"/>
    </source>
</evidence>
<dbReference type="PANTHER" id="PTHR43033">
    <property type="entry name" value="TRNA(ILE)-LYSIDINE SYNTHASE-RELATED"/>
    <property type="match status" value="1"/>
</dbReference>
<dbReference type="SUPFAM" id="SSF52402">
    <property type="entry name" value="Adenine nucleotide alpha hydrolases-like"/>
    <property type="match status" value="1"/>
</dbReference>
<keyword evidence="3 8" id="KW-0436">Ligase</keyword>
<organism evidence="10">
    <name type="scientific">Phytobacter massiliensis</name>
    <dbReference type="NCBI Taxonomy" id="1485952"/>
    <lineage>
        <taxon>Bacteria</taxon>
        <taxon>Pseudomonadati</taxon>
        <taxon>Pseudomonadota</taxon>
        <taxon>Gammaproteobacteria</taxon>
        <taxon>Enterobacterales</taxon>
        <taxon>Enterobacteriaceae</taxon>
        <taxon>Phytobacter</taxon>
    </lineage>
</organism>
<dbReference type="SMART" id="SM00977">
    <property type="entry name" value="TilS_C"/>
    <property type="match status" value="1"/>
</dbReference>
<evidence type="ECO:0000256" key="7">
    <source>
        <dbReference type="ARBA" id="ARBA00048539"/>
    </source>
</evidence>
<evidence type="ECO:0000256" key="1">
    <source>
        <dbReference type="ARBA" id="ARBA00004496"/>
    </source>
</evidence>
<dbReference type="SUPFAM" id="SSF82829">
    <property type="entry name" value="MesJ substrate recognition domain-like"/>
    <property type="match status" value="1"/>
</dbReference>
<dbReference type="GO" id="GO:0032267">
    <property type="term" value="F:tRNA(Ile)-lysidine synthase activity"/>
    <property type="evidence" value="ECO:0007669"/>
    <property type="project" value="UniProtKB-EC"/>
</dbReference>
<dbReference type="NCBIfam" id="TIGR02432">
    <property type="entry name" value="lysidine_TilS_N"/>
    <property type="match status" value="1"/>
</dbReference>
<protein>
    <recommendedName>
        <fullName evidence="8">tRNA(Ile)-lysidine synthase</fullName>
        <ecNumber evidence="8">6.3.4.19</ecNumber>
    </recommendedName>
    <alternativeName>
        <fullName evidence="8">tRNA(Ile)-2-lysyl-cytidine synthase</fullName>
    </alternativeName>
    <alternativeName>
        <fullName evidence="8">tRNA(Ile)-lysidine synthetase</fullName>
    </alternativeName>
</protein>
<comment type="function">
    <text evidence="8">Ligates lysine onto the cytidine present at position 34 of the AUA codon-specific tRNA(Ile) that contains the anticodon CAU, in an ATP-dependent manner. Cytidine is converted to lysidine, thus changing the amino acid specificity of the tRNA from methionine to isoleucine.</text>
</comment>
<evidence type="ECO:0000256" key="6">
    <source>
        <dbReference type="ARBA" id="ARBA00022840"/>
    </source>
</evidence>
<dbReference type="GO" id="GO:0006400">
    <property type="term" value="P:tRNA modification"/>
    <property type="evidence" value="ECO:0007669"/>
    <property type="project" value="UniProtKB-UniRule"/>
</dbReference>
<comment type="similarity">
    <text evidence="8">Belongs to the tRNA(Ile)-lysidine synthase family.</text>
</comment>
<feature type="binding site" evidence="8">
    <location>
        <begin position="21"/>
        <end position="26"/>
    </location>
    <ligand>
        <name>ATP</name>
        <dbReference type="ChEBI" id="CHEBI:30616"/>
    </ligand>
</feature>
<keyword evidence="5 8" id="KW-0547">Nucleotide-binding</keyword>
<dbReference type="SUPFAM" id="SSF56037">
    <property type="entry name" value="PheT/TilS domain"/>
    <property type="match status" value="1"/>
</dbReference>
<sequence>MTFSLLSWLPSTQRQFLVALSGGLDSTVLLHRLVQWRSTHPEIALRAIHIHHGLSPSADCWVAHCQKVCAAWQVPLVVTRVHLADEGNGVEAQARKARYDAFRQALLPGEKLLTAHHLDDQSETFMLALKRGSGPAGLAAMPEVMPFAGTQLLRPMLYESRASLADYARENGLIWVDDESNQSDLYDRNFLRLRVLPLLNARWPHFADAVARSAALCGEQEALLDELLAQALLAATDDEGALSVAALHDMSQARRAAILRRWLAGQHAPMPSRDALARIWEEVALAREDADPLLQLGSHAVRRYRGRLWWVKIIPGQRNVTLDWLDPTLPLTLPAGLGELSLESGDMLRAPGPDETVSVRFQATGSLHLVGRSGGRKLKKIWQEMGVAPWLRETTPLLFYGETLIAAAGRFVTVEGQYQQGLAGKQLVWRKV</sequence>
<dbReference type="Pfam" id="PF09179">
    <property type="entry name" value="TilS"/>
    <property type="match status" value="1"/>
</dbReference>
<dbReference type="PANTHER" id="PTHR43033:SF1">
    <property type="entry name" value="TRNA(ILE)-LYSIDINE SYNTHASE-RELATED"/>
    <property type="match status" value="1"/>
</dbReference>
<dbReference type="InterPro" id="IPR012795">
    <property type="entry name" value="tRNA_Ile_lys_synt_N"/>
</dbReference>
<evidence type="ECO:0000256" key="5">
    <source>
        <dbReference type="ARBA" id="ARBA00022741"/>
    </source>
</evidence>
<dbReference type="GO" id="GO:0005524">
    <property type="term" value="F:ATP binding"/>
    <property type="evidence" value="ECO:0007669"/>
    <property type="project" value="UniProtKB-UniRule"/>
</dbReference>
<evidence type="ECO:0000256" key="2">
    <source>
        <dbReference type="ARBA" id="ARBA00022490"/>
    </source>
</evidence>
<dbReference type="InterPro" id="IPR014729">
    <property type="entry name" value="Rossmann-like_a/b/a_fold"/>
</dbReference>
<comment type="domain">
    <text evidence="8">The N-terminal region contains the highly conserved SGGXDS motif, predicted to be a P-loop motif involved in ATP binding.</text>
</comment>
<dbReference type="Pfam" id="PF11734">
    <property type="entry name" value="TilS_C"/>
    <property type="match status" value="1"/>
</dbReference>
<evidence type="ECO:0000313" key="10">
    <source>
        <dbReference type="EMBL" id="VYU24443.1"/>
    </source>
</evidence>
<dbReference type="InterPro" id="IPR012796">
    <property type="entry name" value="Lysidine-tRNA-synth_C"/>
</dbReference>
<dbReference type="AlphaFoldDB" id="A0A6N3DFZ3"/>
<dbReference type="EC" id="6.3.4.19" evidence="8"/>
<dbReference type="EMBL" id="CACRTZ010000013">
    <property type="protein sequence ID" value="VYU24443.1"/>
    <property type="molecule type" value="Genomic_DNA"/>
</dbReference>
<dbReference type="GO" id="GO:0005737">
    <property type="term" value="C:cytoplasm"/>
    <property type="evidence" value="ECO:0007669"/>
    <property type="project" value="UniProtKB-SubCell"/>
</dbReference>
<evidence type="ECO:0000256" key="4">
    <source>
        <dbReference type="ARBA" id="ARBA00022694"/>
    </source>
</evidence>
<dbReference type="Gene3D" id="3.40.50.620">
    <property type="entry name" value="HUPs"/>
    <property type="match status" value="1"/>
</dbReference>
<dbReference type="Gene3D" id="1.20.59.20">
    <property type="match status" value="1"/>
</dbReference>
<dbReference type="NCBIfam" id="TIGR02433">
    <property type="entry name" value="lysidine_TilS_C"/>
    <property type="match status" value="1"/>
</dbReference>
<dbReference type="Pfam" id="PF01171">
    <property type="entry name" value="ATP_bind_3"/>
    <property type="match status" value="1"/>
</dbReference>
<accession>A0A6N3DFZ3</accession>
<dbReference type="InterPro" id="IPR015262">
    <property type="entry name" value="tRNA_Ile_lys_synt_subst-bd"/>
</dbReference>
<dbReference type="InterPro" id="IPR012094">
    <property type="entry name" value="tRNA_Ile_lys_synt"/>
</dbReference>
<comment type="subcellular location">
    <subcellularLocation>
        <location evidence="1 8">Cytoplasm</location>
    </subcellularLocation>
</comment>
<evidence type="ECO:0000256" key="8">
    <source>
        <dbReference type="HAMAP-Rule" id="MF_01161"/>
    </source>
</evidence>
<comment type="catalytic activity">
    <reaction evidence="7 8">
        <text>cytidine(34) in tRNA(Ile2) + L-lysine + ATP = lysidine(34) in tRNA(Ile2) + AMP + diphosphate + H(+)</text>
        <dbReference type="Rhea" id="RHEA:43744"/>
        <dbReference type="Rhea" id="RHEA-COMP:10625"/>
        <dbReference type="Rhea" id="RHEA-COMP:10670"/>
        <dbReference type="ChEBI" id="CHEBI:15378"/>
        <dbReference type="ChEBI" id="CHEBI:30616"/>
        <dbReference type="ChEBI" id="CHEBI:32551"/>
        <dbReference type="ChEBI" id="CHEBI:33019"/>
        <dbReference type="ChEBI" id="CHEBI:82748"/>
        <dbReference type="ChEBI" id="CHEBI:83665"/>
        <dbReference type="ChEBI" id="CHEBI:456215"/>
        <dbReference type="EC" id="6.3.4.19"/>
    </reaction>
</comment>
<keyword evidence="2 8" id="KW-0963">Cytoplasm</keyword>
<keyword evidence="6 8" id="KW-0067">ATP-binding</keyword>
<name>A0A6N3DFZ3_9ENTR</name>
<gene>
    <name evidence="8 10" type="primary">tilS</name>
    <name evidence="10" type="ORF">EMLFYP7_01783</name>
</gene>
<dbReference type="CDD" id="cd01992">
    <property type="entry name" value="TilS_N"/>
    <property type="match status" value="1"/>
</dbReference>